<evidence type="ECO:0000313" key="2">
    <source>
        <dbReference type="Proteomes" id="UP001592528"/>
    </source>
</evidence>
<dbReference type="EMBL" id="JBHEZZ010000028">
    <property type="protein sequence ID" value="MFC1406306.1"/>
    <property type="molecule type" value="Genomic_DNA"/>
</dbReference>
<sequence length="445" mass="49387">MNHAETPPQPAHDNDLLAQAARYPALQALFGRRARRFPLGGTLTGPLAHQSRHQPVPLSPQEEAVLVAAASGVTGVVREEWSFLDAQGAATGGDKLASFTGRTYPSPLANHSTEVFWTNDQGTFFLPRRDTRPHAYVQGQTPDEHRAEHGAAVRLAQGRLDIPRRRPNLFAFNRQNINLPGTTVFIPVSDLTRQCISALLLYFDRPHGYYLVDERLGNEPLRPFVQSGLLDDTHPVDLADFERWQMVDANGVESGLVIANLMTATQTLGLGGHPFNGGKGRVTMGGERQWHAIGGQGPAGGLGFRFHRVPDWAPIGAGEEIPVGLDGLFEGAVPPYHDTIEDAVDFVVDLRWGPRGTFSGQVATPWTDPGLVSRIPRPSEEAVAAVKTWVRYVWDHYGRFPATIDPFLTTVWYQAHHLDTDFYDHYYPAQALPEHIRTHLDRWHR</sequence>
<dbReference type="Proteomes" id="UP001592528">
    <property type="component" value="Unassembled WGS sequence"/>
</dbReference>
<dbReference type="RefSeq" id="WP_030256646.1">
    <property type="nucleotide sequence ID" value="NZ_JBHEZZ010000028.1"/>
</dbReference>
<reference evidence="1 2" key="1">
    <citation type="submission" date="2024-09" db="EMBL/GenBank/DDBJ databases">
        <authorList>
            <person name="Lee S.D."/>
        </authorList>
    </citation>
    <scope>NUCLEOTIDE SEQUENCE [LARGE SCALE GENOMIC DNA]</scope>
    <source>
        <strain evidence="1 2">N1-5</strain>
    </source>
</reference>
<organism evidence="1 2">
    <name type="scientific">Streptacidiphilus cavernicola</name>
    <dbReference type="NCBI Taxonomy" id="3342716"/>
    <lineage>
        <taxon>Bacteria</taxon>
        <taxon>Bacillati</taxon>
        <taxon>Actinomycetota</taxon>
        <taxon>Actinomycetes</taxon>
        <taxon>Kitasatosporales</taxon>
        <taxon>Streptomycetaceae</taxon>
        <taxon>Streptacidiphilus</taxon>
    </lineage>
</organism>
<keyword evidence="2" id="KW-1185">Reference proteome</keyword>
<protein>
    <submittedName>
        <fullName evidence="1">Uncharacterized protein</fullName>
    </submittedName>
</protein>
<name>A0ABV6UXV8_9ACTN</name>
<comment type="caution">
    <text evidence="1">The sequence shown here is derived from an EMBL/GenBank/DDBJ whole genome shotgun (WGS) entry which is preliminary data.</text>
</comment>
<proteinExistence type="predicted"/>
<evidence type="ECO:0000313" key="1">
    <source>
        <dbReference type="EMBL" id="MFC1406306.1"/>
    </source>
</evidence>
<gene>
    <name evidence="1" type="ORF">ACEZDJ_33925</name>
</gene>
<accession>A0ABV6UXV8</accession>